<sequence length="170" mass="19420">MKFLTCSRFIFFMIFLICASSLGFAFYFEYVKLMEPCVLCWIQRILFGLTGITCLAACIQNPQGVGHRIYSVIALIFAALGVLAAGRQIWIKFNPENTGCLPTTFTSIFEDNPFFEAIITAFKGTPECGLYQGDFLWIELPYWGLIFFSLFSIVLLFQLFRPRKIQPSIN</sequence>
<keyword evidence="4 14" id="KW-1003">Cell membrane</keyword>
<keyword evidence="5" id="KW-0997">Cell inner membrane</keyword>
<dbReference type="PANTHER" id="PTHR36570">
    <property type="entry name" value="DISULFIDE BOND FORMATION PROTEIN B"/>
    <property type="match status" value="1"/>
</dbReference>
<evidence type="ECO:0000313" key="16">
    <source>
        <dbReference type="EMBL" id="AZS49402.1"/>
    </source>
</evidence>
<keyword evidence="6 14" id="KW-0812">Transmembrane</keyword>
<evidence type="ECO:0000256" key="14">
    <source>
        <dbReference type="HAMAP-Rule" id="MF_00286"/>
    </source>
</evidence>
<evidence type="ECO:0000256" key="4">
    <source>
        <dbReference type="ARBA" id="ARBA00022475"/>
    </source>
</evidence>
<dbReference type="InterPro" id="IPR050183">
    <property type="entry name" value="DsbB"/>
</dbReference>
<dbReference type="InterPro" id="IPR022920">
    <property type="entry name" value="Disulphide_bond_form_DsbB"/>
</dbReference>
<dbReference type="GO" id="GO:0005886">
    <property type="term" value="C:plasma membrane"/>
    <property type="evidence" value="ECO:0007669"/>
    <property type="project" value="UniProtKB-SubCell"/>
</dbReference>
<comment type="function">
    <text evidence="14">Required for disulfide bond formation in some periplasmic proteins. Acts by oxidizing the DsbA protein.</text>
</comment>
<reference evidence="17" key="1">
    <citation type="submission" date="2018-06" db="EMBL/GenBank/DDBJ databases">
        <title>Complete genome of Pseudomonas insecticola strain QZS01.</title>
        <authorList>
            <person name="Wang J."/>
            <person name="Su Q."/>
        </authorList>
    </citation>
    <scope>NUCLEOTIDE SEQUENCE [LARGE SCALE GENOMIC DNA]</scope>
    <source>
        <strain evidence="17">QZS01</strain>
    </source>
</reference>
<comment type="similarity">
    <text evidence="2 14">Belongs to the DsbB family.</text>
</comment>
<evidence type="ECO:0000256" key="15">
    <source>
        <dbReference type="SAM" id="Phobius"/>
    </source>
</evidence>
<name>A0A3S9XAC1_9GAMM</name>
<evidence type="ECO:0000256" key="8">
    <source>
        <dbReference type="ARBA" id="ARBA00022989"/>
    </source>
</evidence>
<evidence type="ECO:0000256" key="6">
    <source>
        <dbReference type="ARBA" id="ARBA00022692"/>
    </source>
</evidence>
<feature type="topological domain" description="Cytoplasmic" evidence="14">
    <location>
        <begin position="162"/>
        <end position="170"/>
    </location>
</feature>
<dbReference type="GO" id="GO:0015035">
    <property type="term" value="F:protein-disulfide reductase activity"/>
    <property type="evidence" value="ECO:0007669"/>
    <property type="project" value="UniProtKB-UniRule"/>
</dbReference>
<accession>A0A3S9XAC1</accession>
<keyword evidence="10 14" id="KW-0472">Membrane</keyword>
<keyword evidence="12 14" id="KW-0143">Chaperone</keyword>
<evidence type="ECO:0000256" key="7">
    <source>
        <dbReference type="ARBA" id="ARBA00022982"/>
    </source>
</evidence>
<keyword evidence="7 14" id="KW-0249">Electron transport</keyword>
<dbReference type="HAMAP" id="MF_00286">
    <property type="entry name" value="DsbB"/>
    <property type="match status" value="1"/>
</dbReference>
<feature type="topological domain" description="Periplasmic" evidence="14">
    <location>
        <begin position="28"/>
        <end position="45"/>
    </location>
</feature>
<dbReference type="AlphaFoldDB" id="A0A3S9XAC1"/>
<dbReference type="KEGG" id="emo:DM558_00785"/>
<dbReference type="Gene3D" id="1.20.1550.10">
    <property type="entry name" value="DsbB-like"/>
    <property type="match status" value="1"/>
</dbReference>
<organism evidence="16 17">
    <name type="scientific">Entomomonas moraniae</name>
    <dbReference type="NCBI Taxonomy" id="2213226"/>
    <lineage>
        <taxon>Bacteria</taxon>
        <taxon>Pseudomonadati</taxon>
        <taxon>Pseudomonadota</taxon>
        <taxon>Gammaproteobacteria</taxon>
        <taxon>Pseudomonadales</taxon>
        <taxon>Pseudomonadaceae</taxon>
        <taxon>Entomomonas</taxon>
    </lineage>
</organism>
<protein>
    <recommendedName>
        <fullName evidence="14">Disulfide bond formation protein B</fullName>
    </recommendedName>
    <alternativeName>
        <fullName evidence="14">Disulfide oxidoreductase</fullName>
    </alternativeName>
</protein>
<evidence type="ECO:0000256" key="9">
    <source>
        <dbReference type="ARBA" id="ARBA00023002"/>
    </source>
</evidence>
<keyword evidence="3 14" id="KW-0813">Transport</keyword>
<dbReference type="SUPFAM" id="SSF158442">
    <property type="entry name" value="DsbB-like"/>
    <property type="match status" value="1"/>
</dbReference>
<dbReference type="InterPro" id="IPR003752">
    <property type="entry name" value="DiS_bond_form_DsbB/BdbC"/>
</dbReference>
<gene>
    <name evidence="14" type="primary">dsbB</name>
    <name evidence="16" type="ORF">DM558_00785</name>
</gene>
<proteinExistence type="inferred from homology"/>
<evidence type="ECO:0000256" key="1">
    <source>
        <dbReference type="ARBA" id="ARBA00004429"/>
    </source>
</evidence>
<evidence type="ECO:0000256" key="13">
    <source>
        <dbReference type="ARBA" id="ARBA00023284"/>
    </source>
</evidence>
<feature type="topological domain" description="Cytoplasmic" evidence="14">
    <location>
        <begin position="63"/>
        <end position="68"/>
    </location>
</feature>
<evidence type="ECO:0000256" key="5">
    <source>
        <dbReference type="ARBA" id="ARBA00022519"/>
    </source>
</evidence>
<comment type="caution">
    <text evidence="14">Lacks conserved residue(s) required for the propagation of feature annotation.</text>
</comment>
<dbReference type="GO" id="GO:0009055">
    <property type="term" value="F:electron transfer activity"/>
    <property type="evidence" value="ECO:0007669"/>
    <property type="project" value="UniProtKB-UniRule"/>
</dbReference>
<feature type="transmembrane region" description="Helical" evidence="15">
    <location>
        <begin position="41"/>
        <end position="59"/>
    </location>
</feature>
<dbReference type="GO" id="GO:0006457">
    <property type="term" value="P:protein folding"/>
    <property type="evidence" value="ECO:0007669"/>
    <property type="project" value="InterPro"/>
</dbReference>
<evidence type="ECO:0000256" key="11">
    <source>
        <dbReference type="ARBA" id="ARBA00023157"/>
    </source>
</evidence>
<evidence type="ECO:0000256" key="12">
    <source>
        <dbReference type="ARBA" id="ARBA00023186"/>
    </source>
</evidence>
<feature type="disulfide bond" description="Redox-active" evidence="14">
    <location>
        <begin position="37"/>
        <end position="40"/>
    </location>
</feature>
<feature type="transmembrane region" description="Helical" evidence="15">
    <location>
        <begin position="140"/>
        <end position="160"/>
    </location>
</feature>
<dbReference type="Pfam" id="PF02600">
    <property type="entry name" value="DsbB"/>
    <property type="match status" value="1"/>
</dbReference>
<dbReference type="EMBL" id="CP029822">
    <property type="protein sequence ID" value="AZS49402.1"/>
    <property type="molecule type" value="Genomic_DNA"/>
</dbReference>
<dbReference type="InterPro" id="IPR023380">
    <property type="entry name" value="DsbB-like_sf"/>
</dbReference>
<evidence type="ECO:0000256" key="10">
    <source>
        <dbReference type="ARBA" id="ARBA00023136"/>
    </source>
</evidence>
<comment type="subcellular location">
    <subcellularLocation>
        <location evidence="1">Cell inner membrane</location>
        <topology evidence="1">Multi-pass membrane protein</topology>
    </subcellularLocation>
    <subcellularLocation>
        <location evidence="14">Cell membrane</location>
        <topology evidence="14">Multi-pass membrane protein</topology>
    </subcellularLocation>
</comment>
<evidence type="ECO:0000256" key="2">
    <source>
        <dbReference type="ARBA" id="ARBA00008823"/>
    </source>
</evidence>
<feature type="topological domain" description="Cytoplasmic" evidence="14">
    <location>
        <begin position="1"/>
        <end position="10"/>
    </location>
</feature>
<feature type="transmembrane region" description="Helical" evidence="15">
    <location>
        <begin position="71"/>
        <end position="91"/>
    </location>
</feature>
<keyword evidence="8 14" id="KW-1133">Transmembrane helix</keyword>
<feature type="transmembrane region" description="Helical" evidence="15">
    <location>
        <begin position="9"/>
        <end position="29"/>
    </location>
</feature>
<dbReference type="PANTHER" id="PTHR36570:SF3">
    <property type="entry name" value="DISULFIDE BOND FORMATION PROTEIN B"/>
    <property type="match status" value="1"/>
</dbReference>
<keyword evidence="11 14" id="KW-1015">Disulfide bond</keyword>
<evidence type="ECO:0000256" key="3">
    <source>
        <dbReference type="ARBA" id="ARBA00022448"/>
    </source>
</evidence>
<dbReference type="Proteomes" id="UP000273143">
    <property type="component" value="Chromosome"/>
</dbReference>
<keyword evidence="9 14" id="KW-0560">Oxidoreductase</keyword>
<keyword evidence="17" id="KW-1185">Reference proteome</keyword>
<keyword evidence="13 14" id="KW-0676">Redox-active center</keyword>
<dbReference type="RefSeq" id="WP_127161617.1">
    <property type="nucleotide sequence ID" value="NZ_CP029822.1"/>
</dbReference>
<evidence type="ECO:0000313" key="17">
    <source>
        <dbReference type="Proteomes" id="UP000273143"/>
    </source>
</evidence>